<dbReference type="EMBL" id="QGMY01000008">
    <property type="protein sequence ID" value="PWR71322.1"/>
    <property type="molecule type" value="Genomic_DNA"/>
</dbReference>
<dbReference type="GeneID" id="97547054"/>
<accession>A0A2V2MTG5</accession>
<dbReference type="RefSeq" id="WP_109968940.1">
    <property type="nucleotide sequence ID" value="NZ_CP176093.1"/>
</dbReference>
<proteinExistence type="predicted"/>
<dbReference type="OrthoDB" id="57427at2157"/>
<evidence type="ECO:0000313" key="3">
    <source>
        <dbReference type="Proteomes" id="UP000245657"/>
    </source>
</evidence>
<dbReference type="Pfam" id="PF13649">
    <property type="entry name" value="Methyltransf_25"/>
    <property type="match status" value="1"/>
</dbReference>
<protein>
    <submittedName>
        <fullName evidence="2">Class I SAM-dependent methyltransferase</fullName>
    </submittedName>
</protein>
<feature type="domain" description="Methyltransferase" evidence="1">
    <location>
        <begin position="73"/>
        <end position="153"/>
    </location>
</feature>
<dbReference type="PANTHER" id="PTHR43591">
    <property type="entry name" value="METHYLTRANSFERASE"/>
    <property type="match status" value="1"/>
</dbReference>
<comment type="caution">
    <text evidence="2">The sequence shown here is derived from an EMBL/GenBank/DDBJ whole genome shotgun (WGS) entry which is preliminary data.</text>
</comment>
<keyword evidence="3" id="KW-1185">Reference proteome</keyword>
<gene>
    <name evidence="2" type="ORF">DK846_10670</name>
</gene>
<dbReference type="InterPro" id="IPR041698">
    <property type="entry name" value="Methyltransf_25"/>
</dbReference>
<dbReference type="AlphaFoldDB" id="A0A2V2MTG5"/>
<name>A0A2V2MTG5_9EURY</name>
<evidence type="ECO:0000313" key="2">
    <source>
        <dbReference type="EMBL" id="PWR71322.1"/>
    </source>
</evidence>
<dbReference type="GO" id="GO:0032259">
    <property type="term" value="P:methylation"/>
    <property type="evidence" value="ECO:0007669"/>
    <property type="project" value="UniProtKB-KW"/>
</dbReference>
<dbReference type="SUPFAM" id="SSF53335">
    <property type="entry name" value="S-adenosyl-L-methionine-dependent methyltransferases"/>
    <property type="match status" value="1"/>
</dbReference>
<dbReference type="GO" id="GO:0008168">
    <property type="term" value="F:methyltransferase activity"/>
    <property type="evidence" value="ECO:0007669"/>
    <property type="project" value="UniProtKB-KW"/>
</dbReference>
<dbReference type="InterPro" id="IPR029063">
    <property type="entry name" value="SAM-dependent_MTases_sf"/>
</dbReference>
<dbReference type="CDD" id="cd02440">
    <property type="entry name" value="AdoMet_MTases"/>
    <property type="match status" value="1"/>
</dbReference>
<organism evidence="2 3">
    <name type="scientific">Methanospirillum lacunae</name>
    <dbReference type="NCBI Taxonomy" id="668570"/>
    <lineage>
        <taxon>Archaea</taxon>
        <taxon>Methanobacteriati</taxon>
        <taxon>Methanobacteriota</taxon>
        <taxon>Stenosarchaea group</taxon>
        <taxon>Methanomicrobia</taxon>
        <taxon>Methanomicrobiales</taxon>
        <taxon>Methanospirillaceae</taxon>
        <taxon>Methanospirillum</taxon>
    </lineage>
</organism>
<dbReference type="Proteomes" id="UP000245657">
    <property type="component" value="Unassembled WGS sequence"/>
</dbReference>
<keyword evidence="2" id="KW-0489">Methyltransferase</keyword>
<dbReference type="Gene3D" id="3.40.50.150">
    <property type="entry name" value="Vaccinia Virus protein VP39"/>
    <property type="match status" value="1"/>
</dbReference>
<reference evidence="2 3" key="1">
    <citation type="submission" date="2018-05" db="EMBL/GenBank/DDBJ databases">
        <title>Draft genome of Methanospirillum lacunae Ki8-1.</title>
        <authorList>
            <person name="Dueholm M.S."/>
            <person name="Nielsen P.H."/>
            <person name="Bakmann L.F."/>
            <person name="Otzen D.E."/>
        </authorList>
    </citation>
    <scope>NUCLEOTIDE SEQUENCE [LARGE SCALE GENOMIC DNA]</scope>
    <source>
        <strain evidence="2 3">Ki8-1</strain>
    </source>
</reference>
<evidence type="ECO:0000259" key="1">
    <source>
        <dbReference type="Pfam" id="PF13649"/>
    </source>
</evidence>
<keyword evidence="2" id="KW-0808">Transferase</keyword>
<dbReference type="PANTHER" id="PTHR43591:SF24">
    <property type="entry name" value="2-METHOXY-6-POLYPRENYL-1,4-BENZOQUINOL METHYLASE, MITOCHONDRIAL"/>
    <property type="match status" value="1"/>
</dbReference>
<sequence length="293" mass="33841">MDEVTQKNSQLWADFWLESTKHNKNRGSFQSTFWDAMSSRFAKNRSPEKEEDRVKTVFDLIRTTGLELNGAEVLDIGAGTGSFSIPLAKLGARVTAIDFSEGMLKNLKMRADKENVPVRIMKKSWDEIDLDKEGFRNSFDLVIGSMTPAVSDPLTFDLMMNASRRVCYYSGWVNRKWDKAYYDLHKMLFNSEYLEGVHGIYLPFMYLYLQGYHPEIVISQDSWKNETTIDEMTDVIASHFLGSQIDDPQVKTTIRKYLVQHGTDGKYYEESVTTYAMMVWDKQKKIDSAECKI</sequence>